<comment type="subunit">
    <text evidence="4">Homodimer.</text>
</comment>
<dbReference type="Gene3D" id="3.40.50.11660">
    <property type="entry name" value="Glycosyl transferase family 10, C-terminal domain"/>
    <property type="match status" value="1"/>
</dbReference>
<dbReference type="InterPro" id="IPR055270">
    <property type="entry name" value="Glyco_tran_10_C"/>
</dbReference>
<evidence type="ECO:0000256" key="18">
    <source>
        <dbReference type="ARBA" id="ARBA00036295"/>
    </source>
</evidence>
<dbReference type="PANTHER" id="PTHR11929:SF10">
    <property type="entry name" value="4-GALACTOSYL-N-ACETYLGLUCOSAMINIDE 3-ALPHA-L-FUCOSYLTRANSFERASE 9"/>
    <property type="match status" value="1"/>
</dbReference>
<evidence type="ECO:0000256" key="7">
    <source>
        <dbReference type="ARBA" id="ARBA00022692"/>
    </source>
</evidence>
<gene>
    <name evidence="27" type="primary">FUT9</name>
    <name evidence="27" type="ORF">AMEX_G14882</name>
</gene>
<evidence type="ECO:0000256" key="9">
    <source>
        <dbReference type="ARBA" id="ARBA00022989"/>
    </source>
</evidence>
<organism evidence="28 29">
    <name type="scientific">Astyanax mexicanus</name>
    <name type="common">Blind cave fish</name>
    <name type="synonym">Astyanax fasciatus mexicanus</name>
    <dbReference type="NCBI Taxonomy" id="7994"/>
    <lineage>
        <taxon>Eukaryota</taxon>
        <taxon>Metazoa</taxon>
        <taxon>Chordata</taxon>
        <taxon>Craniata</taxon>
        <taxon>Vertebrata</taxon>
        <taxon>Euteleostomi</taxon>
        <taxon>Actinopterygii</taxon>
        <taxon>Neopterygii</taxon>
        <taxon>Teleostei</taxon>
        <taxon>Ostariophysi</taxon>
        <taxon>Characiformes</taxon>
        <taxon>Characoidei</taxon>
        <taxon>Acestrorhamphidae</taxon>
        <taxon>Acestrorhamphinae</taxon>
        <taxon>Astyanax</taxon>
    </lineage>
</organism>
<keyword evidence="7 24" id="KW-0812">Transmembrane</keyword>
<dbReference type="InterPro" id="IPR031481">
    <property type="entry name" value="Glyco_tran_10_N"/>
</dbReference>
<evidence type="ECO:0000313" key="29">
    <source>
        <dbReference type="Proteomes" id="UP000694621"/>
    </source>
</evidence>
<comment type="catalytic activity">
    <reaction evidence="15">
        <text>a beta-D-galactosyl-(1-&gt;4)-N-acetyl-beta-D-glucosaminyl derivative + GDP-beta-L-fucose = a beta-D-galactosyl-(1-&gt;4)-[alpha-L-fucosyl-(1-&gt;3)]-N-acetyl-beta-D-glucosaminyl derivative + GDP + H(+)</text>
        <dbReference type="Rhea" id="RHEA:14257"/>
        <dbReference type="ChEBI" id="CHEBI:15378"/>
        <dbReference type="ChEBI" id="CHEBI:57273"/>
        <dbReference type="ChEBI" id="CHEBI:58189"/>
        <dbReference type="ChEBI" id="CHEBI:133507"/>
        <dbReference type="ChEBI" id="CHEBI:137941"/>
        <dbReference type="EC" id="2.4.1.152"/>
    </reaction>
    <physiologicalReaction direction="left-to-right" evidence="15">
        <dbReference type="Rhea" id="RHEA:14258"/>
    </physiologicalReaction>
</comment>
<evidence type="ECO:0000313" key="28">
    <source>
        <dbReference type="Ensembl" id="ENSAMXP00005000517.1"/>
    </source>
</evidence>
<dbReference type="GO" id="GO:0006629">
    <property type="term" value="P:lipid metabolic process"/>
    <property type="evidence" value="ECO:0007669"/>
    <property type="project" value="UniProtKB-KW"/>
</dbReference>
<comment type="pathway">
    <text evidence="1">Protein modification; protein glycosylation.</text>
</comment>
<evidence type="ECO:0000256" key="12">
    <source>
        <dbReference type="ARBA" id="ARBA00023136"/>
    </source>
</evidence>
<dbReference type="Pfam" id="PF00852">
    <property type="entry name" value="Glyco_transf_10"/>
    <property type="match status" value="1"/>
</dbReference>
<proteinExistence type="inferred from homology"/>
<evidence type="ECO:0000256" key="1">
    <source>
        <dbReference type="ARBA" id="ARBA00004922"/>
    </source>
</evidence>
<evidence type="ECO:0000256" key="20">
    <source>
        <dbReference type="ARBA" id="ARBA00036757"/>
    </source>
</evidence>
<name>A0A8B9GUS3_ASTMX</name>
<keyword evidence="9 24" id="KW-1133">Transmembrane helix</keyword>
<evidence type="ECO:0000256" key="4">
    <source>
        <dbReference type="ARBA" id="ARBA00011738"/>
    </source>
</evidence>
<evidence type="ECO:0000256" key="14">
    <source>
        <dbReference type="ARBA" id="ARBA00023180"/>
    </source>
</evidence>
<dbReference type="Pfam" id="PF17039">
    <property type="entry name" value="Glyco_tran_10_N"/>
    <property type="match status" value="1"/>
</dbReference>
<evidence type="ECO:0000256" key="3">
    <source>
        <dbReference type="ARBA" id="ARBA00008919"/>
    </source>
</evidence>
<reference evidence="28" key="2">
    <citation type="submission" date="2025-05" db="UniProtKB">
        <authorList>
            <consortium name="Ensembl"/>
        </authorList>
    </citation>
    <scope>IDENTIFICATION</scope>
</reference>
<comment type="subcellular location">
    <subcellularLocation>
        <location evidence="24">Golgi apparatus</location>
        <location evidence="24">Golgi stack membrane</location>
        <topology evidence="24">Single-pass type II membrane protein</topology>
    </subcellularLocation>
    <subcellularLocation>
        <location evidence="21">Golgi apparatus</location>
        <location evidence="21">trans-Golgi network membrane</location>
        <topology evidence="21">Single-pass type II membrane protein</topology>
    </subcellularLocation>
</comment>
<evidence type="ECO:0000256" key="21">
    <source>
        <dbReference type="ARBA" id="ARBA00037848"/>
    </source>
</evidence>
<evidence type="ECO:0000256" key="6">
    <source>
        <dbReference type="ARBA" id="ARBA00022679"/>
    </source>
</evidence>
<keyword evidence="14" id="KW-0325">Glycoprotein</keyword>
<keyword evidence="12 24" id="KW-0472">Membrane</keyword>
<dbReference type="Proteomes" id="UP000752171">
    <property type="component" value="Unassembled WGS sequence"/>
</dbReference>
<keyword evidence="5 24" id="KW-0328">Glycosyltransferase</keyword>
<evidence type="ECO:0000256" key="13">
    <source>
        <dbReference type="ARBA" id="ARBA00023157"/>
    </source>
</evidence>
<keyword evidence="8" id="KW-0735">Signal-anchor</keyword>
<evidence type="ECO:0000256" key="11">
    <source>
        <dbReference type="ARBA" id="ARBA00023098"/>
    </source>
</evidence>
<evidence type="ECO:0000256" key="19">
    <source>
        <dbReference type="ARBA" id="ARBA00036481"/>
    </source>
</evidence>
<dbReference type="KEGG" id="amex:103029489"/>
<feature type="transmembrane region" description="Helical" evidence="24">
    <location>
        <begin position="12"/>
        <end position="29"/>
    </location>
</feature>
<dbReference type="InterPro" id="IPR001503">
    <property type="entry name" value="Glyco_trans_10"/>
</dbReference>
<feature type="domain" description="Fucosyltransferase N-terminal" evidence="26">
    <location>
        <begin position="66"/>
        <end position="172"/>
    </location>
</feature>
<dbReference type="FunFam" id="3.40.50.11660:FF:000001">
    <property type="entry name" value="alpha-(1,3)-fucosyltransferase 9"/>
    <property type="match status" value="1"/>
</dbReference>
<evidence type="ECO:0000256" key="5">
    <source>
        <dbReference type="ARBA" id="ARBA00022676"/>
    </source>
</evidence>
<dbReference type="OMA" id="ICATECV"/>
<keyword evidence="6 24" id="KW-0808">Transferase</keyword>
<keyword evidence="10 24" id="KW-0333">Golgi apparatus</keyword>
<dbReference type="UniPathway" id="UPA00378"/>
<comment type="catalytic activity">
    <reaction evidence="16">
        <text>alpha-D-galactosyl-(1-&gt;3)-beta-D-galactosyl-(1-&gt;4)-N-acetyl-beta-D-glucosaminyl-(1-&gt;3)-beta-D-galactosyl-(1-&gt;4)-beta-D-glucosyl-(1&lt;-&gt;1')-ceramide + GDP-beta-L-fucose = a neolactoside IV(3)-alpha-Gal,III(3)-alpha-Fuc-nLc4Cer + GDP + H(+)</text>
        <dbReference type="Rhea" id="RHEA:48380"/>
        <dbReference type="ChEBI" id="CHEBI:15378"/>
        <dbReference type="ChEBI" id="CHEBI:57273"/>
        <dbReference type="ChEBI" id="CHEBI:58189"/>
        <dbReference type="ChEBI" id="CHEBI:90380"/>
        <dbReference type="ChEBI" id="CHEBI:90381"/>
    </reaction>
    <physiologicalReaction direction="left-to-right" evidence="16">
        <dbReference type="Rhea" id="RHEA:48381"/>
    </physiologicalReaction>
</comment>
<dbReference type="EC" id="2.4.1.-" evidence="24"/>
<feature type="domain" description="Fucosyltransferase C-terminal" evidence="25">
    <location>
        <begin position="186"/>
        <end position="367"/>
    </location>
</feature>
<sequence length="370" mass="43042">MPPSLLNGTVRYSVVSAGIISVTVVLYLFCFPNSQPLCPPQYAQTVPLPEKSSLSEAPKSEKTPPKPIVLLWFWPENFRFSFSDCKTLMDIDGCSLTDDRSLYSEADAVLIFHKSIKHDSSNLPPSPRPPAQRWIWFHVESPTNTIKIPGLENLFNLTLSYRLDSDILVRYQLFVRETPEEHFEMPRKDKLVCWIVSNNNPYTGTGVRTKYFNELRKYIKITLFGKAYGSFLKYEDYYPTISSCKFYLAFENSIHRDYITEKFNAPLAAGTVPVVLGPPRQNYENFAPSNAFIHVDDFPTPKELAEYLLRLDKDDNLYRSYFQWRRHLEAKPHFVLQNQEFIKPICTACDYIGKHNEYRAPTNIYKWYFS</sequence>
<keyword evidence="11" id="KW-0443">Lipid metabolism</keyword>
<evidence type="ECO:0000256" key="17">
    <source>
        <dbReference type="ARBA" id="ARBA00036234"/>
    </source>
</evidence>
<dbReference type="EMBL" id="JAICCE010000012">
    <property type="protein sequence ID" value="KAG9269976.1"/>
    <property type="molecule type" value="Genomic_DNA"/>
</dbReference>
<evidence type="ECO:0000256" key="2">
    <source>
        <dbReference type="ARBA" id="ARBA00004934"/>
    </source>
</evidence>
<comment type="catalytic activity">
    <reaction evidence="18">
        <text>alpha-N-glycoloylneuraminosyl-(2-&gt;3)-beta-D-galactosyl-(1-&gt;4)-N-acetyl-beta-D-glucosaminyl-(1-&gt;3)-beta-D-galactosyl-(1-&gt;4)-N-acetyl-beta-D-glucosaminyl-(1-&gt;3)-beta-D-galactosyl-(1-&gt;4)-beta-D-glucosyl-(1&lt;-&gt;1')-ceramide + GDP-beta-L-fucose = alpha-N-glycoloylneuraminosyl-(2-&gt;3)-beta-D-galactosyl-(1-&gt;4)-N-acetyl-beta-D-glucosaminyl-(1-&gt;3)-beta-D-galactosyl-(1-&gt;4)-[alpha-L-fucosyl-(1-&gt;3)]-N-acetyl-beta-D-glucosaminyl-(1-&gt;3)-beta-D-galactosyl-(1-&gt;4)-beta-D-glucosyl-(1&lt;-&gt;1')-ceramide + GDP + H(+)</text>
        <dbReference type="Rhea" id="RHEA:48388"/>
        <dbReference type="ChEBI" id="CHEBI:15378"/>
        <dbReference type="ChEBI" id="CHEBI:57273"/>
        <dbReference type="ChEBI" id="CHEBI:58189"/>
        <dbReference type="ChEBI" id="CHEBI:90383"/>
        <dbReference type="ChEBI" id="CHEBI:90384"/>
    </reaction>
    <physiologicalReaction direction="left-to-right" evidence="18">
        <dbReference type="Rhea" id="RHEA:48389"/>
    </physiologicalReaction>
</comment>
<evidence type="ECO:0000256" key="22">
    <source>
        <dbReference type="ARBA" id="ARBA00043828"/>
    </source>
</evidence>
<evidence type="ECO:0000259" key="25">
    <source>
        <dbReference type="Pfam" id="PF00852"/>
    </source>
</evidence>
<reference evidence="27 30" key="1">
    <citation type="submission" date="2021-07" db="EMBL/GenBank/DDBJ databases">
        <authorList>
            <person name="Imarazene B."/>
            <person name="Zahm M."/>
            <person name="Klopp C."/>
            <person name="Cabau C."/>
            <person name="Beille S."/>
            <person name="Jouanno E."/>
            <person name="Castinel A."/>
            <person name="Lluch J."/>
            <person name="Gil L."/>
            <person name="Kuchtly C."/>
            <person name="Lopez Roques C."/>
            <person name="Donnadieu C."/>
            <person name="Parrinello H."/>
            <person name="Journot L."/>
            <person name="Du K."/>
            <person name="Schartl M."/>
            <person name="Retaux S."/>
            <person name="Guiguen Y."/>
        </authorList>
    </citation>
    <scope>NUCLEOTIDE SEQUENCE [LARGE SCALE GENOMIC DNA]</scope>
    <source>
        <strain evidence="27">Pach_M1</strain>
        <tissue evidence="27">Testis</tissue>
    </source>
</reference>
<dbReference type="AlphaFoldDB" id="A0A8B9GUS3"/>
<dbReference type="GO" id="GO:0017083">
    <property type="term" value="F:4-galactosyl-N-acetylglucosaminide 3-alpha-L-fucosyltransferase activity"/>
    <property type="evidence" value="ECO:0007669"/>
    <property type="project" value="UniProtKB-EC"/>
</dbReference>
<evidence type="ECO:0000256" key="16">
    <source>
        <dbReference type="ARBA" id="ARBA00036053"/>
    </source>
</evidence>
<comment type="similarity">
    <text evidence="3 24">Belongs to the glycosyltransferase 10 family.</text>
</comment>
<evidence type="ECO:0000313" key="27">
    <source>
        <dbReference type="EMBL" id="KAG9269976.1"/>
    </source>
</evidence>
<comment type="pathway">
    <text evidence="2">Glycolipid biosynthesis.</text>
</comment>
<comment type="catalytic activity">
    <reaction evidence="22">
        <text>beta-D-Gal-(1-&gt;4)-beta-D-GlcNAc-(1-&gt;3)-beta-D-Gal-(1-&gt;4)-D-Glc + GDP-beta-L-fucose = beta-D-Gal-(1-&gt;4)-[alpha-L-Fuc-(1-&gt;3)]-beta-D-GlcNAc-(1-&gt;3)-beta-D-Gal-(1-&gt;4)-D-Glc + GDP + H(+)</text>
        <dbReference type="Rhea" id="RHEA:77187"/>
        <dbReference type="ChEBI" id="CHEBI:15378"/>
        <dbReference type="ChEBI" id="CHEBI:57273"/>
        <dbReference type="ChEBI" id="CHEBI:58189"/>
        <dbReference type="ChEBI" id="CHEBI:60239"/>
        <dbReference type="ChEBI" id="CHEBI:61352"/>
    </reaction>
    <physiologicalReaction direction="left-to-right" evidence="22">
        <dbReference type="Rhea" id="RHEA:77188"/>
    </physiologicalReaction>
</comment>
<dbReference type="GO" id="GO:0032580">
    <property type="term" value="C:Golgi cisterna membrane"/>
    <property type="evidence" value="ECO:0007669"/>
    <property type="project" value="UniProtKB-SubCell"/>
</dbReference>
<evidence type="ECO:0000256" key="15">
    <source>
        <dbReference type="ARBA" id="ARBA00029329"/>
    </source>
</evidence>
<comment type="catalytic activity">
    <reaction evidence="17">
        <text>an alpha-Neu5Ac-(2-&gt;3)-beta-D-Gal-(1-&gt;4)-beta-D-GlcNAc-(1-&gt;3)-beta-D-Gal-(1-&gt;4)-beta-D-GlcNAc derivative + GDP-beta-L-fucose = an alpha-Neu5Ac-(2-&gt;3)-beta-D-Gal-(1-&gt;4)-beta-D-GlcNAc-(1-&gt;3)-beta-D-Gal-(1-&gt;4)-[alpha-L-Fuc-(1-&gt;3)]-beta-D-GlcNAc derivative + GDP + H(+)</text>
        <dbReference type="Rhea" id="RHEA:68044"/>
        <dbReference type="ChEBI" id="CHEBI:15378"/>
        <dbReference type="ChEBI" id="CHEBI:57273"/>
        <dbReference type="ChEBI" id="CHEBI:58189"/>
        <dbReference type="ChEBI" id="CHEBI:145343"/>
        <dbReference type="ChEBI" id="CHEBI:176900"/>
    </reaction>
    <physiologicalReaction direction="left-to-right" evidence="17">
        <dbReference type="Rhea" id="RHEA:68045"/>
    </physiologicalReaction>
</comment>
<evidence type="ECO:0000256" key="23">
    <source>
        <dbReference type="ARBA" id="ARBA00043838"/>
    </source>
</evidence>
<comment type="catalytic activity">
    <reaction evidence="19">
        <text>an N-acetyl-alpha-neuraminyl-(2-&gt;3)-beta-D-galactosyl-(1-&gt;4)-N-acetyl-beta-D-glucosaminyl derivative + GDP-beta-L-fucose = an alpha-Neu5Ac-(2-&gt;3)-beta-D-Gal-(1-&gt;4)-[alpha-L-Fuc-(1-&gt;3)]-beta-D-GlcNAc derivative + GDP + H(+)</text>
        <dbReference type="Rhea" id="RHEA:56076"/>
        <dbReference type="ChEBI" id="CHEBI:15378"/>
        <dbReference type="ChEBI" id="CHEBI:57273"/>
        <dbReference type="ChEBI" id="CHEBI:58189"/>
        <dbReference type="ChEBI" id="CHEBI:136545"/>
        <dbReference type="ChEBI" id="CHEBI:139509"/>
    </reaction>
    <physiologicalReaction direction="left-to-right" evidence="19">
        <dbReference type="Rhea" id="RHEA:56077"/>
    </physiologicalReaction>
</comment>
<comment type="catalytic activity">
    <reaction evidence="23">
        <text>an alpha-L-Fuc-(1-&gt;2)-beta-D-Gal-(1-&gt;4)-beta-D-GlcNAc derivative + GDP-beta-L-fucose = an alpha-L-Fuc-(1-&gt;2)-beta-D-Gal-(1-&gt;4)-[alpha-L-Fuc-(1-&gt;3)]-beta-D-GlcNAc derivative + GDP + H(+)</text>
        <dbReference type="Rhea" id="RHEA:77191"/>
        <dbReference type="ChEBI" id="CHEBI:15378"/>
        <dbReference type="ChEBI" id="CHEBI:57273"/>
        <dbReference type="ChEBI" id="CHEBI:58189"/>
        <dbReference type="ChEBI" id="CHEBI:133510"/>
        <dbReference type="ChEBI" id="CHEBI:195560"/>
    </reaction>
    <physiologicalReaction direction="left-to-right" evidence="23">
        <dbReference type="Rhea" id="RHEA:77192"/>
    </physiologicalReaction>
</comment>
<dbReference type="Ensembl" id="ENSAMXT00005000572.1">
    <property type="protein sequence ID" value="ENSAMXP00005000517.1"/>
    <property type="gene ID" value="ENSAMXG00005000306.1"/>
</dbReference>
<keyword evidence="13" id="KW-1015">Disulfide bond</keyword>
<evidence type="ECO:0000256" key="24">
    <source>
        <dbReference type="RuleBase" id="RU003832"/>
    </source>
</evidence>
<evidence type="ECO:0000259" key="26">
    <source>
        <dbReference type="Pfam" id="PF17039"/>
    </source>
</evidence>
<dbReference type="PANTHER" id="PTHR11929">
    <property type="entry name" value="ALPHA- 1,3 -FUCOSYLTRANSFERASE"/>
    <property type="match status" value="1"/>
</dbReference>
<evidence type="ECO:0000256" key="8">
    <source>
        <dbReference type="ARBA" id="ARBA00022968"/>
    </source>
</evidence>
<accession>A0A8B9GUS3</accession>
<evidence type="ECO:0000313" key="30">
    <source>
        <dbReference type="Proteomes" id="UP000752171"/>
    </source>
</evidence>
<dbReference type="InterPro" id="IPR038577">
    <property type="entry name" value="GT10-like_C_sf"/>
</dbReference>
<protein>
    <recommendedName>
        <fullName evidence="24">Fucosyltransferase</fullName>
        <ecNumber evidence="24">2.4.1.-</ecNumber>
    </recommendedName>
</protein>
<evidence type="ECO:0000256" key="10">
    <source>
        <dbReference type="ARBA" id="ARBA00023034"/>
    </source>
</evidence>
<dbReference type="OrthoDB" id="427096at2759"/>
<dbReference type="SUPFAM" id="SSF53756">
    <property type="entry name" value="UDP-Glycosyltransferase/glycogen phosphorylase"/>
    <property type="match status" value="1"/>
</dbReference>
<dbReference type="Proteomes" id="UP000694621">
    <property type="component" value="Unplaced"/>
</dbReference>
<comment type="catalytic activity">
    <reaction evidence="20">
        <text>a neolactoside nLc4Cer + GDP-beta-L-fucose = a neolactoside III(3)-alpha-Fuc-nLc4Cer + GDP + H(+)</text>
        <dbReference type="Rhea" id="RHEA:48376"/>
        <dbReference type="ChEBI" id="CHEBI:15378"/>
        <dbReference type="ChEBI" id="CHEBI:57273"/>
        <dbReference type="ChEBI" id="CHEBI:58189"/>
        <dbReference type="ChEBI" id="CHEBI:90376"/>
        <dbReference type="ChEBI" id="CHEBI:90379"/>
    </reaction>
    <physiologicalReaction direction="left-to-right" evidence="20">
        <dbReference type="Rhea" id="RHEA:48377"/>
    </physiologicalReaction>
</comment>